<proteinExistence type="predicted"/>
<feature type="region of interest" description="Disordered" evidence="1">
    <location>
        <begin position="130"/>
        <end position="163"/>
    </location>
</feature>
<dbReference type="RefSeq" id="WP_201406018.1">
    <property type="nucleotide sequence ID" value="NZ_AP024255.1"/>
</dbReference>
<evidence type="ECO:0000313" key="2">
    <source>
        <dbReference type="EMBL" id="BCO99835.1"/>
    </source>
</evidence>
<evidence type="ECO:0000256" key="1">
    <source>
        <dbReference type="SAM" id="MobiDB-lite"/>
    </source>
</evidence>
<dbReference type="EMBL" id="AP024255">
    <property type="protein sequence ID" value="BCO99835.1"/>
    <property type="molecule type" value="Genomic_DNA"/>
</dbReference>
<sequence length="227" mass="25501">MFEYRLTAGVHYVWRLSRDGAVLDDELQTLSEVEDAVDDAVDSYCREHGVTVSLVRGGDGRRDVTMTHGAALSFTWVVVGLDCRCGDCGADTWDETYEVHDALWAAAGDPSGFLCIGCLERRLGRALTPDDFADDERAEQTRRPTSPRLRQRREHPRPPRPDITFHAPIAPVDLRAFNEVGEAHEIVACPECLPWRAEVVTDPQTNEILVREWHAVECSLFQELIAD</sequence>
<organism evidence="2 3">
    <name type="scientific">Mycobacterium intracellulare</name>
    <dbReference type="NCBI Taxonomy" id="1767"/>
    <lineage>
        <taxon>Bacteria</taxon>
        <taxon>Bacillati</taxon>
        <taxon>Actinomycetota</taxon>
        <taxon>Actinomycetes</taxon>
        <taxon>Mycobacteriales</taxon>
        <taxon>Mycobacteriaceae</taxon>
        <taxon>Mycobacterium</taxon>
        <taxon>Mycobacterium avium complex (MAC)</taxon>
    </lineage>
</organism>
<reference evidence="2 3" key="1">
    <citation type="submission" date="2020-12" db="EMBL/GenBank/DDBJ databases">
        <title>Genome sequence of clinical Mycobacterium intracellulare strains.</title>
        <authorList>
            <person name="Tateishi Y."/>
            <person name="Matsumoto S."/>
            <person name="Fukushima Y."/>
            <person name="Nakajima C."/>
            <person name="Suzuki Y."/>
        </authorList>
    </citation>
    <scope>NUCLEOTIDE SEQUENCE [LARGE SCALE GENOMIC DNA]</scope>
    <source>
        <strain evidence="2 3">M018</strain>
    </source>
</reference>
<protein>
    <submittedName>
        <fullName evidence="2">Uncharacterized protein</fullName>
    </submittedName>
</protein>
<gene>
    <name evidence="2" type="ORF">MINTM018_26050</name>
</gene>
<name>A0A7R7MTP6_MYCIT</name>
<accession>A0A7R7MTP6</accession>
<evidence type="ECO:0000313" key="3">
    <source>
        <dbReference type="Proteomes" id="UP000595205"/>
    </source>
</evidence>
<dbReference type="Proteomes" id="UP000595205">
    <property type="component" value="Chromosome"/>
</dbReference>
<dbReference type="AlphaFoldDB" id="A0A7R7MTP6"/>